<keyword evidence="1" id="KW-0813">Transport</keyword>
<gene>
    <name evidence="6" type="ORF">EPA99_13930</name>
</gene>
<dbReference type="Proteomes" id="UP000289784">
    <property type="component" value="Unassembled WGS sequence"/>
</dbReference>
<name>A0A4Q1JT46_9GAMM</name>
<accession>A0A4Q1JT46</accession>
<feature type="domain" description="ABC transporter" evidence="5">
    <location>
        <begin position="3"/>
        <end position="233"/>
    </location>
</feature>
<sequence>MSLEVSHLTKRYGGRAVVHDVSFRVDDGELVALLGPSGSGKSTILRVIAGLAGAESGRVRVDEQDVTALPPRARDLGFVFQNYALFEHLTVADNVEFALRVRKVDRATRQRRRDELLELVGLGGSARKYPGQLSGGQRQRTALARALAHQPRLLLLDEPFGALDARIRQDLRQGLREVLKRIGTTAVFVTHDQEEAFSVADRIMVLHRGRLLEQGRPQQLYRAPQTEFVASFVGRANLLPGELTPAGVRVRLEGDPAAANAIPQRVKVLLRPEEIWLDEPDRDPESAPGHFVREALVKRAEYLGASERVYLELDAIHAQQPEVGGRRYHLEALRSIEEARLLPLQPGDRVSVSARALHAVSQPNLRVLVLAEGDREGRALTTSLLRWGERSHALITLLGGAVRDGQLRQPLEQFRQSFAGDLKLVDNQSMDLDLWQAVRAHLDGERYDLVVFPGSLGQDPRLLELLAERDLRHVLLAGSEGDPLQEGGHWSMLLRAFASGQPDLELPAEIAEELGARAEVRDLDGRLPLQPHQPPQRWRDALTLRRIPFTTVGAATPVPVDPDAQVRPHLDATAALTVLDLGPRAGLGPRQQTWLKALAGRWTWLIVQPDEADLGLAPTSSALHGRAAPPPAAAAALADRNAP</sequence>
<keyword evidence="7" id="KW-1185">Reference proteome</keyword>
<dbReference type="PANTHER" id="PTHR42781:SF4">
    <property type="entry name" value="SPERMIDINE_PUTRESCINE IMPORT ATP-BINDING PROTEIN POTA"/>
    <property type="match status" value="1"/>
</dbReference>
<proteinExistence type="predicted"/>
<dbReference type="RefSeq" id="WP_129471837.1">
    <property type="nucleotide sequence ID" value="NZ_SAWZ01000007.1"/>
</dbReference>
<dbReference type="SUPFAM" id="SSF50331">
    <property type="entry name" value="MOP-like"/>
    <property type="match status" value="1"/>
</dbReference>
<organism evidence="6 7">
    <name type="scientific">Pseudoxanthomonas composti</name>
    <dbReference type="NCBI Taxonomy" id="2137479"/>
    <lineage>
        <taxon>Bacteria</taxon>
        <taxon>Pseudomonadati</taxon>
        <taxon>Pseudomonadota</taxon>
        <taxon>Gammaproteobacteria</taxon>
        <taxon>Lysobacterales</taxon>
        <taxon>Lysobacteraceae</taxon>
        <taxon>Pseudoxanthomonas</taxon>
    </lineage>
</organism>
<dbReference type="SUPFAM" id="SSF52540">
    <property type="entry name" value="P-loop containing nucleoside triphosphate hydrolases"/>
    <property type="match status" value="1"/>
</dbReference>
<dbReference type="FunFam" id="3.40.50.300:FF:000425">
    <property type="entry name" value="Probable ABC transporter, ATP-binding subunit"/>
    <property type="match status" value="1"/>
</dbReference>
<reference evidence="6 7" key="1">
    <citation type="submission" date="2019-01" db="EMBL/GenBank/DDBJ databases">
        <title>Pseudoxanthomonas composti sp. nov., isolated from compost.</title>
        <authorList>
            <person name="Yang G."/>
        </authorList>
    </citation>
    <scope>NUCLEOTIDE SEQUENCE [LARGE SCALE GENOMIC DNA]</scope>
    <source>
        <strain evidence="6 7">GSS15</strain>
    </source>
</reference>
<dbReference type="GO" id="GO:0015697">
    <property type="term" value="P:quaternary ammonium group transport"/>
    <property type="evidence" value="ECO:0007669"/>
    <property type="project" value="UniProtKB-ARBA"/>
</dbReference>
<dbReference type="PANTHER" id="PTHR42781">
    <property type="entry name" value="SPERMIDINE/PUTRESCINE IMPORT ATP-BINDING PROTEIN POTA"/>
    <property type="match status" value="1"/>
</dbReference>
<dbReference type="InterPro" id="IPR003593">
    <property type="entry name" value="AAA+_ATPase"/>
</dbReference>
<feature type="region of interest" description="Disordered" evidence="4">
    <location>
        <begin position="621"/>
        <end position="643"/>
    </location>
</feature>
<dbReference type="GO" id="GO:0005524">
    <property type="term" value="F:ATP binding"/>
    <property type="evidence" value="ECO:0007669"/>
    <property type="project" value="UniProtKB-KW"/>
</dbReference>
<comment type="caution">
    <text evidence="6">The sequence shown here is derived from an EMBL/GenBank/DDBJ whole genome shotgun (WGS) entry which is preliminary data.</text>
</comment>
<evidence type="ECO:0000313" key="7">
    <source>
        <dbReference type="Proteomes" id="UP000289784"/>
    </source>
</evidence>
<dbReference type="InterPro" id="IPR050093">
    <property type="entry name" value="ABC_SmlMolc_Importer"/>
</dbReference>
<protein>
    <submittedName>
        <fullName evidence="6">ABC transporter ATP-binding protein</fullName>
    </submittedName>
</protein>
<evidence type="ECO:0000256" key="4">
    <source>
        <dbReference type="SAM" id="MobiDB-lite"/>
    </source>
</evidence>
<dbReference type="Gene3D" id="3.40.50.300">
    <property type="entry name" value="P-loop containing nucleotide triphosphate hydrolases"/>
    <property type="match status" value="1"/>
</dbReference>
<dbReference type="GO" id="GO:0016887">
    <property type="term" value="F:ATP hydrolysis activity"/>
    <property type="evidence" value="ECO:0007669"/>
    <property type="project" value="InterPro"/>
</dbReference>
<feature type="compositionally biased region" description="Low complexity" evidence="4">
    <location>
        <begin position="633"/>
        <end position="643"/>
    </location>
</feature>
<dbReference type="EMBL" id="SAWZ01000007">
    <property type="protein sequence ID" value="RXR03525.1"/>
    <property type="molecule type" value="Genomic_DNA"/>
</dbReference>
<dbReference type="InterPro" id="IPR027417">
    <property type="entry name" value="P-loop_NTPase"/>
</dbReference>
<evidence type="ECO:0000259" key="5">
    <source>
        <dbReference type="PROSITE" id="PS50893"/>
    </source>
</evidence>
<keyword evidence="3 6" id="KW-0067">ATP-binding</keyword>
<dbReference type="SMART" id="SM00382">
    <property type="entry name" value="AAA"/>
    <property type="match status" value="1"/>
</dbReference>
<dbReference type="InterPro" id="IPR003439">
    <property type="entry name" value="ABC_transporter-like_ATP-bd"/>
</dbReference>
<keyword evidence="2" id="KW-0547">Nucleotide-binding</keyword>
<dbReference type="Gene3D" id="2.40.50.100">
    <property type="match status" value="1"/>
</dbReference>
<dbReference type="PROSITE" id="PS50893">
    <property type="entry name" value="ABC_TRANSPORTER_2"/>
    <property type="match status" value="1"/>
</dbReference>
<evidence type="ECO:0000313" key="6">
    <source>
        <dbReference type="EMBL" id="RXR03525.1"/>
    </source>
</evidence>
<dbReference type="OrthoDB" id="9802264at2"/>
<evidence type="ECO:0000256" key="3">
    <source>
        <dbReference type="ARBA" id="ARBA00022840"/>
    </source>
</evidence>
<evidence type="ECO:0000256" key="1">
    <source>
        <dbReference type="ARBA" id="ARBA00022448"/>
    </source>
</evidence>
<dbReference type="InterPro" id="IPR008995">
    <property type="entry name" value="Mo/tungstate-bd_C_term_dom"/>
</dbReference>
<dbReference type="Pfam" id="PF00005">
    <property type="entry name" value="ABC_tran"/>
    <property type="match status" value="1"/>
</dbReference>
<dbReference type="AlphaFoldDB" id="A0A4Q1JT46"/>
<evidence type="ECO:0000256" key="2">
    <source>
        <dbReference type="ARBA" id="ARBA00022741"/>
    </source>
</evidence>